<feature type="region of interest" description="Disordered" evidence="1">
    <location>
        <begin position="1"/>
        <end position="62"/>
    </location>
</feature>
<sequence length="62" mass="6726">MSSTQPPMTPNPGQPHVPGQPVEIPTREVPEYAPGEQPIHRPVPEQPIHTPIPPATPEVIPE</sequence>
<evidence type="ECO:0000313" key="2">
    <source>
        <dbReference type="EMBL" id="WXB12601.1"/>
    </source>
</evidence>
<gene>
    <name evidence="2" type="ORF">LZC94_32725</name>
</gene>
<dbReference type="Proteomes" id="UP001370348">
    <property type="component" value="Chromosome"/>
</dbReference>
<protein>
    <submittedName>
        <fullName evidence="2">Uncharacterized protein</fullName>
    </submittedName>
</protein>
<reference evidence="2 3" key="1">
    <citation type="submission" date="2021-12" db="EMBL/GenBank/DDBJ databases">
        <title>Discovery of the Pendulisporaceae a myxobacterial family with distinct sporulation behavior and unique specialized metabolism.</title>
        <authorList>
            <person name="Garcia R."/>
            <person name="Popoff A."/>
            <person name="Bader C.D."/>
            <person name="Loehr J."/>
            <person name="Walesch S."/>
            <person name="Walt C."/>
            <person name="Boldt J."/>
            <person name="Bunk B."/>
            <person name="Haeckl F.J.F.P.J."/>
            <person name="Gunesch A.P."/>
            <person name="Birkelbach J."/>
            <person name="Nuebel U."/>
            <person name="Pietschmann T."/>
            <person name="Bach T."/>
            <person name="Mueller R."/>
        </authorList>
    </citation>
    <scope>NUCLEOTIDE SEQUENCE [LARGE SCALE GENOMIC DNA]</scope>
    <source>
        <strain evidence="2 3">MSr11954</strain>
    </source>
</reference>
<organism evidence="2 3">
    <name type="scientific">Pendulispora albinea</name>
    <dbReference type="NCBI Taxonomy" id="2741071"/>
    <lineage>
        <taxon>Bacteria</taxon>
        <taxon>Pseudomonadati</taxon>
        <taxon>Myxococcota</taxon>
        <taxon>Myxococcia</taxon>
        <taxon>Myxococcales</taxon>
        <taxon>Sorangiineae</taxon>
        <taxon>Pendulisporaceae</taxon>
        <taxon>Pendulispora</taxon>
    </lineage>
</organism>
<proteinExistence type="predicted"/>
<dbReference type="RefSeq" id="WP_394822222.1">
    <property type="nucleotide sequence ID" value="NZ_CP089984.1"/>
</dbReference>
<dbReference type="EMBL" id="CP089984">
    <property type="protein sequence ID" value="WXB12601.1"/>
    <property type="molecule type" value="Genomic_DNA"/>
</dbReference>
<accession>A0ABZ2LS55</accession>
<keyword evidence="3" id="KW-1185">Reference proteome</keyword>
<evidence type="ECO:0000313" key="3">
    <source>
        <dbReference type="Proteomes" id="UP001370348"/>
    </source>
</evidence>
<name>A0ABZ2LS55_9BACT</name>
<evidence type="ECO:0000256" key="1">
    <source>
        <dbReference type="SAM" id="MobiDB-lite"/>
    </source>
</evidence>